<feature type="transmembrane region" description="Helical" evidence="6">
    <location>
        <begin position="157"/>
        <end position="177"/>
    </location>
</feature>
<keyword evidence="8" id="KW-1185">Reference proteome</keyword>
<dbReference type="Pfam" id="PF01925">
    <property type="entry name" value="TauE"/>
    <property type="match status" value="1"/>
</dbReference>
<proteinExistence type="inferred from homology"/>
<organism evidence="7 8">
    <name type="scientific">Thioalkalicoccus limnaeus</name>
    <dbReference type="NCBI Taxonomy" id="120681"/>
    <lineage>
        <taxon>Bacteria</taxon>
        <taxon>Pseudomonadati</taxon>
        <taxon>Pseudomonadota</taxon>
        <taxon>Gammaproteobacteria</taxon>
        <taxon>Chromatiales</taxon>
        <taxon>Chromatiaceae</taxon>
        <taxon>Thioalkalicoccus</taxon>
    </lineage>
</organism>
<dbReference type="InterPro" id="IPR051598">
    <property type="entry name" value="TSUP/Inactive_protease-like"/>
</dbReference>
<keyword evidence="3 6" id="KW-0812">Transmembrane</keyword>
<feature type="transmembrane region" description="Helical" evidence="6">
    <location>
        <begin position="20"/>
        <end position="36"/>
    </location>
</feature>
<feature type="transmembrane region" description="Helical" evidence="6">
    <location>
        <begin position="189"/>
        <end position="208"/>
    </location>
</feature>
<dbReference type="RefSeq" id="WP_369665797.1">
    <property type="nucleotide sequence ID" value="NZ_JBDKXB010000003.1"/>
</dbReference>
<comment type="similarity">
    <text evidence="2 6">Belongs to the 4-toluene sulfonate uptake permease (TSUP) (TC 2.A.102) family.</text>
</comment>
<sequence length="302" mass="31552">MVRIAISTVGDFYLGHRRRFHLSGILILVTLAAFLARDLLSEAGWLVVSDEALTTTVLVAVFFAALACEYLDSSLGMGYGTTLTPLLLLAGFTPLQIVPAVLLSELLSGLAAGAMHHRDGNIDLFRNRPARRTFVLLAMLSTVGAVTAVVIAVKIPIFWLTLGITVIVLTMGVVTLLTAGRQIRYRVGGILGIGLIAAFNKGLSGGGYGPLVTSGQVVSGVPAKQAVAITSMAEALTCLVGLGAYLVLAGAIDWRLTLPLVAGALLSVPLATATVKRLPEDLIRRAVGGMTLGLVLLMKLLG</sequence>
<evidence type="ECO:0000256" key="2">
    <source>
        <dbReference type="ARBA" id="ARBA00009142"/>
    </source>
</evidence>
<dbReference type="PANTHER" id="PTHR43701">
    <property type="entry name" value="MEMBRANE TRANSPORTER PROTEIN MJ0441-RELATED"/>
    <property type="match status" value="1"/>
</dbReference>
<evidence type="ECO:0000256" key="1">
    <source>
        <dbReference type="ARBA" id="ARBA00004141"/>
    </source>
</evidence>
<feature type="transmembrane region" description="Helical" evidence="6">
    <location>
        <begin position="228"/>
        <end position="249"/>
    </location>
</feature>
<comment type="subcellular location">
    <subcellularLocation>
        <location evidence="6">Cell membrane</location>
        <topology evidence="6">Multi-pass membrane protein</topology>
    </subcellularLocation>
    <subcellularLocation>
        <location evidence="1">Membrane</location>
        <topology evidence="1">Multi-pass membrane protein</topology>
    </subcellularLocation>
</comment>
<feature type="transmembrane region" description="Helical" evidence="6">
    <location>
        <begin position="43"/>
        <end position="66"/>
    </location>
</feature>
<name>A0ABV4BDI0_9GAMM</name>
<keyword evidence="5 6" id="KW-0472">Membrane</keyword>
<evidence type="ECO:0000256" key="5">
    <source>
        <dbReference type="ARBA" id="ARBA00023136"/>
    </source>
</evidence>
<evidence type="ECO:0000313" key="8">
    <source>
        <dbReference type="Proteomes" id="UP001564408"/>
    </source>
</evidence>
<evidence type="ECO:0000256" key="4">
    <source>
        <dbReference type="ARBA" id="ARBA00022989"/>
    </source>
</evidence>
<protein>
    <recommendedName>
        <fullName evidence="6">Probable membrane transporter protein</fullName>
    </recommendedName>
</protein>
<evidence type="ECO:0000256" key="6">
    <source>
        <dbReference type="RuleBase" id="RU363041"/>
    </source>
</evidence>
<feature type="transmembrane region" description="Helical" evidence="6">
    <location>
        <begin position="256"/>
        <end position="276"/>
    </location>
</feature>
<keyword evidence="4 6" id="KW-1133">Transmembrane helix</keyword>
<reference evidence="7 8" key="1">
    <citation type="submission" date="2024-05" db="EMBL/GenBank/DDBJ databases">
        <title>Genome Sequence and Characterization of the New Strain Purple Sulfur Bacterium of Genus Thioalkalicoccus.</title>
        <authorList>
            <person name="Bryantseva I.A."/>
            <person name="Kyndt J.A."/>
            <person name="Imhoff J.F."/>
        </authorList>
    </citation>
    <scope>NUCLEOTIDE SEQUENCE [LARGE SCALE GENOMIC DNA]</scope>
    <source>
        <strain evidence="7 8">Um2</strain>
    </source>
</reference>
<keyword evidence="6" id="KW-1003">Cell membrane</keyword>
<evidence type="ECO:0000313" key="7">
    <source>
        <dbReference type="EMBL" id="MEY6431412.1"/>
    </source>
</evidence>
<dbReference type="InterPro" id="IPR002781">
    <property type="entry name" value="TM_pro_TauE-like"/>
</dbReference>
<dbReference type="EMBL" id="JBDKXB010000003">
    <property type="protein sequence ID" value="MEY6431412.1"/>
    <property type="molecule type" value="Genomic_DNA"/>
</dbReference>
<dbReference type="PANTHER" id="PTHR43701:SF12">
    <property type="entry name" value="MEMBRANE TRANSPORTER PROTEIN YTNM-RELATED"/>
    <property type="match status" value="1"/>
</dbReference>
<gene>
    <name evidence="7" type="ORF">ABC977_03210</name>
</gene>
<dbReference type="Proteomes" id="UP001564408">
    <property type="component" value="Unassembled WGS sequence"/>
</dbReference>
<accession>A0ABV4BDI0</accession>
<evidence type="ECO:0000256" key="3">
    <source>
        <dbReference type="ARBA" id="ARBA00022692"/>
    </source>
</evidence>
<comment type="caution">
    <text evidence="7">The sequence shown here is derived from an EMBL/GenBank/DDBJ whole genome shotgun (WGS) entry which is preliminary data.</text>
</comment>
<feature type="transmembrane region" description="Helical" evidence="6">
    <location>
        <begin position="133"/>
        <end position="151"/>
    </location>
</feature>